<name>A0A368V146_9BACT</name>
<organism evidence="13 14">
    <name type="scientific">Marinilabilia salmonicolor</name>
    <dbReference type="NCBI Taxonomy" id="989"/>
    <lineage>
        <taxon>Bacteria</taxon>
        <taxon>Pseudomonadati</taxon>
        <taxon>Bacteroidota</taxon>
        <taxon>Bacteroidia</taxon>
        <taxon>Marinilabiliales</taxon>
        <taxon>Marinilabiliaceae</taxon>
        <taxon>Marinilabilia</taxon>
    </lineage>
</organism>
<evidence type="ECO:0000256" key="5">
    <source>
        <dbReference type="ARBA" id="ARBA00009320"/>
    </source>
</evidence>
<dbReference type="PANTHER" id="PTHR42743:SF11">
    <property type="entry name" value="AMINODEOXYCHORISMATE LYASE"/>
    <property type="match status" value="1"/>
</dbReference>
<keyword evidence="7 12" id="KW-0663">Pyridoxal phosphate</keyword>
<proteinExistence type="inferred from homology"/>
<dbReference type="GO" id="GO:0046394">
    <property type="term" value="P:carboxylic acid biosynthetic process"/>
    <property type="evidence" value="ECO:0007669"/>
    <property type="project" value="UniProtKB-ARBA"/>
</dbReference>
<comment type="catalytic activity">
    <reaction evidence="9">
        <text>L-isoleucine + 2-oxoglutarate = (S)-3-methyl-2-oxopentanoate + L-glutamate</text>
        <dbReference type="Rhea" id="RHEA:24801"/>
        <dbReference type="ChEBI" id="CHEBI:16810"/>
        <dbReference type="ChEBI" id="CHEBI:29985"/>
        <dbReference type="ChEBI" id="CHEBI:35146"/>
        <dbReference type="ChEBI" id="CHEBI:58045"/>
        <dbReference type="EC" id="2.6.1.42"/>
    </reaction>
</comment>
<evidence type="ECO:0000256" key="1">
    <source>
        <dbReference type="ARBA" id="ARBA00001933"/>
    </source>
</evidence>
<comment type="pathway">
    <text evidence="2">Amino-acid biosynthesis; L-isoleucine biosynthesis; L-isoleucine from 2-oxobutanoate: step 4/4.</text>
</comment>
<evidence type="ECO:0000256" key="11">
    <source>
        <dbReference type="RuleBase" id="RU004106"/>
    </source>
</evidence>
<dbReference type="Proteomes" id="UP000252733">
    <property type="component" value="Unassembled WGS sequence"/>
</dbReference>
<evidence type="ECO:0000256" key="10">
    <source>
        <dbReference type="ARBA" id="ARBA00049229"/>
    </source>
</evidence>
<dbReference type="InterPro" id="IPR043131">
    <property type="entry name" value="BCAT-like_N"/>
</dbReference>
<dbReference type="EC" id="2.6.1.42" evidence="6"/>
<evidence type="ECO:0000256" key="12">
    <source>
        <dbReference type="RuleBase" id="RU004516"/>
    </source>
</evidence>
<keyword evidence="13" id="KW-0032">Aminotransferase</keyword>
<dbReference type="InterPro" id="IPR050571">
    <property type="entry name" value="Class-IV_PLP-Dep_Aminotrnsfr"/>
</dbReference>
<comment type="cofactor">
    <cofactor evidence="1 12">
        <name>pyridoxal 5'-phosphate</name>
        <dbReference type="ChEBI" id="CHEBI:597326"/>
    </cofactor>
</comment>
<dbReference type="RefSeq" id="WP_114437224.1">
    <property type="nucleotide sequence ID" value="NZ_QPIZ01000014.1"/>
</dbReference>
<dbReference type="InterPro" id="IPR018300">
    <property type="entry name" value="Aminotrans_IV_CS"/>
</dbReference>
<dbReference type="Gene3D" id="3.20.10.10">
    <property type="entry name" value="D-amino Acid Aminotransferase, subunit A, domain 2"/>
    <property type="match status" value="1"/>
</dbReference>
<sequence length="290" mass="33389">MPPGNKKYLILNGHFYETDRPLFSPENRAFRYGDGLFETIRCHKTIPLFFEEHYDRLLRGMATLKLTAAGLPSLSVLKSHIEKLIVRNRIFYDARVRLTVFRREGGLYTPETNSPAWLLEAFPLDDKGYHLNRDGIRIGLFTGFPKAWSLAASYKTLSCTPSILAGIHKKENYWDDCLIVNQDKKIIESISSNLFWVKNNTIYTPSLSSGCVDGIMRRQIFKFAKEINAELKENSGASKEELMDAEEIFLSNSISGITWVVAFEHKRYFNRIPKQIENWLNNQLKTIAPD</sequence>
<evidence type="ECO:0000256" key="3">
    <source>
        <dbReference type="ARBA" id="ARBA00004931"/>
    </source>
</evidence>
<dbReference type="EMBL" id="QPIZ01000014">
    <property type="protein sequence ID" value="RCW32721.1"/>
    <property type="molecule type" value="Genomic_DNA"/>
</dbReference>
<comment type="catalytic activity">
    <reaction evidence="10">
        <text>L-leucine + 2-oxoglutarate = 4-methyl-2-oxopentanoate + L-glutamate</text>
        <dbReference type="Rhea" id="RHEA:18321"/>
        <dbReference type="ChEBI" id="CHEBI:16810"/>
        <dbReference type="ChEBI" id="CHEBI:17865"/>
        <dbReference type="ChEBI" id="CHEBI:29985"/>
        <dbReference type="ChEBI" id="CHEBI:57427"/>
        <dbReference type="EC" id="2.6.1.42"/>
    </reaction>
</comment>
<evidence type="ECO:0000256" key="9">
    <source>
        <dbReference type="ARBA" id="ARBA00048798"/>
    </source>
</evidence>
<evidence type="ECO:0000313" key="13">
    <source>
        <dbReference type="EMBL" id="RCW32721.1"/>
    </source>
</evidence>
<dbReference type="Pfam" id="PF01063">
    <property type="entry name" value="Aminotran_4"/>
    <property type="match status" value="1"/>
</dbReference>
<dbReference type="CDD" id="cd00449">
    <property type="entry name" value="PLPDE_IV"/>
    <property type="match status" value="1"/>
</dbReference>
<keyword evidence="13" id="KW-0808">Transferase</keyword>
<keyword evidence="14" id="KW-1185">Reference proteome</keyword>
<comment type="pathway">
    <text evidence="4">Amino-acid biosynthesis; L-leucine biosynthesis; L-leucine from 3-methyl-2-oxobutanoate: step 4/4.</text>
</comment>
<evidence type="ECO:0000256" key="4">
    <source>
        <dbReference type="ARBA" id="ARBA00005072"/>
    </source>
</evidence>
<evidence type="ECO:0000313" key="14">
    <source>
        <dbReference type="Proteomes" id="UP000252733"/>
    </source>
</evidence>
<comment type="caution">
    <text evidence="13">The sequence shown here is derived from an EMBL/GenBank/DDBJ whole genome shotgun (WGS) entry which is preliminary data.</text>
</comment>
<evidence type="ECO:0000256" key="6">
    <source>
        <dbReference type="ARBA" id="ARBA00013053"/>
    </source>
</evidence>
<dbReference type="Gene3D" id="3.30.470.10">
    <property type="match status" value="1"/>
</dbReference>
<dbReference type="InterPro" id="IPR036038">
    <property type="entry name" value="Aminotransferase-like"/>
</dbReference>
<evidence type="ECO:0000256" key="8">
    <source>
        <dbReference type="ARBA" id="ARBA00048212"/>
    </source>
</evidence>
<protein>
    <recommendedName>
        <fullName evidence="6">branched-chain-amino-acid transaminase</fullName>
        <ecNumber evidence="6">2.6.1.42</ecNumber>
    </recommendedName>
</protein>
<gene>
    <name evidence="13" type="ORF">DFO77_11447</name>
</gene>
<comment type="pathway">
    <text evidence="3">Amino-acid biosynthesis; L-valine biosynthesis; L-valine from pyruvate: step 4/4.</text>
</comment>
<dbReference type="PROSITE" id="PS00770">
    <property type="entry name" value="AA_TRANSFER_CLASS_4"/>
    <property type="match status" value="1"/>
</dbReference>
<dbReference type="InterPro" id="IPR001544">
    <property type="entry name" value="Aminotrans_IV"/>
</dbReference>
<accession>A0A368V146</accession>
<dbReference type="SUPFAM" id="SSF56752">
    <property type="entry name" value="D-aminoacid aminotransferase-like PLP-dependent enzymes"/>
    <property type="match status" value="1"/>
</dbReference>
<evidence type="ECO:0000256" key="7">
    <source>
        <dbReference type="ARBA" id="ARBA00022898"/>
    </source>
</evidence>
<dbReference type="AlphaFoldDB" id="A0A368V146"/>
<dbReference type="InterPro" id="IPR043132">
    <property type="entry name" value="BCAT-like_C"/>
</dbReference>
<dbReference type="PANTHER" id="PTHR42743">
    <property type="entry name" value="AMINO-ACID AMINOTRANSFERASE"/>
    <property type="match status" value="1"/>
</dbReference>
<comment type="similarity">
    <text evidence="5 11">Belongs to the class-IV pyridoxal-phosphate-dependent aminotransferase family.</text>
</comment>
<dbReference type="GO" id="GO:0004084">
    <property type="term" value="F:branched-chain-amino-acid transaminase activity"/>
    <property type="evidence" value="ECO:0007669"/>
    <property type="project" value="UniProtKB-EC"/>
</dbReference>
<evidence type="ECO:0000256" key="2">
    <source>
        <dbReference type="ARBA" id="ARBA00004824"/>
    </source>
</evidence>
<reference evidence="13 14" key="1">
    <citation type="submission" date="2018-07" db="EMBL/GenBank/DDBJ databases">
        <title>Freshwater and sediment microbial communities from various areas in North America, analyzing microbe dynamics in response to fracking.</title>
        <authorList>
            <person name="Lamendella R."/>
        </authorList>
    </citation>
    <scope>NUCLEOTIDE SEQUENCE [LARGE SCALE GENOMIC DNA]</scope>
    <source>
        <strain evidence="13 14">160A</strain>
    </source>
</reference>
<comment type="catalytic activity">
    <reaction evidence="8">
        <text>L-valine + 2-oxoglutarate = 3-methyl-2-oxobutanoate + L-glutamate</text>
        <dbReference type="Rhea" id="RHEA:24813"/>
        <dbReference type="ChEBI" id="CHEBI:11851"/>
        <dbReference type="ChEBI" id="CHEBI:16810"/>
        <dbReference type="ChEBI" id="CHEBI:29985"/>
        <dbReference type="ChEBI" id="CHEBI:57762"/>
        <dbReference type="EC" id="2.6.1.42"/>
    </reaction>
</comment>